<feature type="DNA-binding region" description="H-T-H motif" evidence="2">
    <location>
        <begin position="29"/>
        <end position="48"/>
    </location>
</feature>
<dbReference type="Gene3D" id="1.10.357.10">
    <property type="entry name" value="Tetracycline Repressor, domain 2"/>
    <property type="match status" value="1"/>
</dbReference>
<dbReference type="Proteomes" id="UP000070810">
    <property type="component" value="Unassembled WGS sequence"/>
</dbReference>
<dbReference type="RefSeq" id="WP_058593561.1">
    <property type="nucleotide sequence ID" value="NZ_LDRK01000024.1"/>
</dbReference>
<dbReference type="AlphaFoldDB" id="A0A147EPC4"/>
<dbReference type="PROSITE" id="PS50977">
    <property type="entry name" value="HTH_TETR_2"/>
    <property type="match status" value="1"/>
</dbReference>
<dbReference type="InterPro" id="IPR036271">
    <property type="entry name" value="Tet_transcr_reg_TetR-rel_C_sf"/>
</dbReference>
<feature type="domain" description="HTH tetR-type" evidence="3">
    <location>
        <begin position="6"/>
        <end position="66"/>
    </location>
</feature>
<comment type="caution">
    <text evidence="4">The sequence shown here is derived from an EMBL/GenBank/DDBJ whole genome shotgun (WGS) entry which is preliminary data.</text>
</comment>
<dbReference type="Pfam" id="PF17926">
    <property type="entry name" value="TetR_C_21"/>
    <property type="match status" value="1"/>
</dbReference>
<dbReference type="InterPro" id="IPR001647">
    <property type="entry name" value="HTH_TetR"/>
</dbReference>
<dbReference type="PANTHER" id="PTHR30328">
    <property type="entry name" value="TRANSCRIPTIONAL REPRESSOR"/>
    <property type="match status" value="1"/>
</dbReference>
<keyword evidence="1 2" id="KW-0238">DNA-binding</keyword>
<protein>
    <recommendedName>
        <fullName evidence="3">HTH tetR-type domain-containing protein</fullName>
    </recommendedName>
</protein>
<dbReference type="EMBL" id="LDRK01000024">
    <property type="protein sequence ID" value="KTR86356.1"/>
    <property type="molecule type" value="Genomic_DNA"/>
</dbReference>
<dbReference type="InterPro" id="IPR009057">
    <property type="entry name" value="Homeodomain-like_sf"/>
</dbReference>
<dbReference type="PANTHER" id="PTHR30328:SF54">
    <property type="entry name" value="HTH-TYPE TRANSCRIPTIONAL REPRESSOR SCO4008"/>
    <property type="match status" value="1"/>
</dbReference>
<dbReference type="Pfam" id="PF00440">
    <property type="entry name" value="TetR_N"/>
    <property type="match status" value="1"/>
</dbReference>
<evidence type="ECO:0000313" key="5">
    <source>
        <dbReference type="Proteomes" id="UP000070810"/>
    </source>
</evidence>
<evidence type="ECO:0000313" key="4">
    <source>
        <dbReference type="EMBL" id="KTR86356.1"/>
    </source>
</evidence>
<dbReference type="GO" id="GO:0006355">
    <property type="term" value="P:regulation of DNA-templated transcription"/>
    <property type="evidence" value="ECO:0007669"/>
    <property type="project" value="UniProtKB-ARBA"/>
</dbReference>
<organism evidence="4 5">
    <name type="scientific">Leucobacter chromiiresistens</name>
    <dbReference type="NCBI Taxonomy" id="1079994"/>
    <lineage>
        <taxon>Bacteria</taxon>
        <taxon>Bacillati</taxon>
        <taxon>Actinomycetota</taxon>
        <taxon>Actinomycetes</taxon>
        <taxon>Micrococcales</taxon>
        <taxon>Microbacteriaceae</taxon>
        <taxon>Leucobacter</taxon>
    </lineage>
</organism>
<dbReference type="PRINTS" id="PR00455">
    <property type="entry name" value="HTHTETR"/>
</dbReference>
<dbReference type="GO" id="GO:0003677">
    <property type="term" value="F:DNA binding"/>
    <property type="evidence" value="ECO:0007669"/>
    <property type="project" value="UniProtKB-UniRule"/>
</dbReference>
<accession>A0A147EPC4</accession>
<reference evidence="4 5" key="1">
    <citation type="journal article" date="2016" name="Front. Microbiol.">
        <title>Genomic Resource of Rice Seed Associated Bacteria.</title>
        <authorList>
            <person name="Midha S."/>
            <person name="Bansal K."/>
            <person name="Sharma S."/>
            <person name="Kumar N."/>
            <person name="Patil P.P."/>
            <person name="Chaudhry V."/>
            <person name="Patil P.B."/>
        </authorList>
    </citation>
    <scope>NUCLEOTIDE SEQUENCE [LARGE SCALE GENOMIC DNA]</scope>
    <source>
        <strain evidence="4 5">NS354</strain>
    </source>
</reference>
<evidence type="ECO:0000256" key="2">
    <source>
        <dbReference type="PROSITE-ProRule" id="PRU00335"/>
    </source>
</evidence>
<evidence type="ECO:0000259" key="3">
    <source>
        <dbReference type="PROSITE" id="PS50977"/>
    </source>
</evidence>
<name>A0A147EPC4_9MICO</name>
<proteinExistence type="predicted"/>
<sequence length="185" mass="19746">MAWNTQETRQKLLAAASTHFSRSGFAGGRVEAIAREAGINKERIYQYFGNKEGLFAAVLESEVERLLDGIDITGAGADALGTLAGDLFDRAAQHPRLVRLLLWESLELAEPVSASTRGAGCARMVAALEQAVPRSDARGGADTLLSVIGIAFADTCLPHLSRLISGSDSPEDRRSAVVQQARRLA</sequence>
<gene>
    <name evidence="4" type="ORF">NS354_05385</name>
</gene>
<dbReference type="InterPro" id="IPR050109">
    <property type="entry name" value="HTH-type_TetR-like_transc_reg"/>
</dbReference>
<evidence type="ECO:0000256" key="1">
    <source>
        <dbReference type="ARBA" id="ARBA00023125"/>
    </source>
</evidence>
<dbReference type="SUPFAM" id="SSF46689">
    <property type="entry name" value="Homeodomain-like"/>
    <property type="match status" value="1"/>
</dbReference>
<dbReference type="SUPFAM" id="SSF48498">
    <property type="entry name" value="Tetracyclin repressor-like, C-terminal domain"/>
    <property type="match status" value="1"/>
</dbReference>
<keyword evidence="5" id="KW-1185">Reference proteome</keyword>
<dbReference type="InterPro" id="IPR041467">
    <property type="entry name" value="Sco4008_C"/>
</dbReference>
<dbReference type="PATRIC" id="fig|1079994.3.peg.1166"/>